<dbReference type="AlphaFoldDB" id="A0A1I5YRH0"/>
<evidence type="ECO:0000256" key="1">
    <source>
        <dbReference type="SAM" id="SignalP"/>
    </source>
</evidence>
<evidence type="ECO:0000313" key="3">
    <source>
        <dbReference type="EMBL" id="SFQ46752.1"/>
    </source>
</evidence>
<dbReference type="Proteomes" id="UP000199306">
    <property type="component" value="Unassembled WGS sequence"/>
</dbReference>
<feature type="domain" description="DUF2147" evidence="2">
    <location>
        <begin position="27"/>
        <end position="141"/>
    </location>
</feature>
<reference evidence="3 4" key="1">
    <citation type="submission" date="2016-10" db="EMBL/GenBank/DDBJ databases">
        <authorList>
            <person name="de Groot N.N."/>
        </authorList>
    </citation>
    <scope>NUCLEOTIDE SEQUENCE [LARGE SCALE GENOMIC DNA]</scope>
    <source>
        <strain evidence="4">E92,LMG 26720,CCM 7988</strain>
    </source>
</reference>
<dbReference type="Gene3D" id="2.40.128.520">
    <property type="match status" value="1"/>
</dbReference>
<dbReference type="EMBL" id="FOXH01000021">
    <property type="protein sequence ID" value="SFQ46752.1"/>
    <property type="molecule type" value="Genomic_DNA"/>
</dbReference>
<evidence type="ECO:0000259" key="2">
    <source>
        <dbReference type="Pfam" id="PF09917"/>
    </source>
</evidence>
<organism evidence="3 4">
    <name type="scientific">Pseudarcicella hirudinis</name>
    <dbReference type="NCBI Taxonomy" id="1079859"/>
    <lineage>
        <taxon>Bacteria</taxon>
        <taxon>Pseudomonadati</taxon>
        <taxon>Bacteroidota</taxon>
        <taxon>Cytophagia</taxon>
        <taxon>Cytophagales</taxon>
        <taxon>Flectobacillaceae</taxon>
        <taxon>Pseudarcicella</taxon>
    </lineage>
</organism>
<dbReference type="RefSeq" id="WP_092019657.1">
    <property type="nucleotide sequence ID" value="NZ_FOXH01000021.1"/>
</dbReference>
<feature type="signal peptide" evidence="1">
    <location>
        <begin position="1"/>
        <end position="19"/>
    </location>
</feature>
<accession>A0A1I5YRH0</accession>
<dbReference type="PANTHER" id="PTHR36919">
    <property type="entry name" value="BLR1215 PROTEIN"/>
    <property type="match status" value="1"/>
</dbReference>
<dbReference type="PANTHER" id="PTHR36919:SF2">
    <property type="entry name" value="BLL6627 PROTEIN"/>
    <property type="match status" value="1"/>
</dbReference>
<dbReference type="InterPro" id="IPR019223">
    <property type="entry name" value="DUF2147"/>
</dbReference>
<sequence length="144" mass="16366">MRILFLGILCLFYSDLTFAQDSNGILGTWFNQEKDSKIQIYKSGESYFGKIVWIKNHPADGNPALDSKNPDEEDRKKPVMGLNILKNFRFAGKNSWIEGKIYNPRDGNSYAGKMTLKNKNTLDLRGYIGSPIFGKTVTFTRVTD</sequence>
<dbReference type="STRING" id="1079859.SAMN04515674_1213"/>
<protein>
    <recommendedName>
        <fullName evidence="2">DUF2147 domain-containing protein</fullName>
    </recommendedName>
</protein>
<dbReference type="OrthoDB" id="9814399at2"/>
<keyword evidence="4" id="KW-1185">Reference proteome</keyword>
<gene>
    <name evidence="3" type="ORF">SAMN04515674_1213</name>
</gene>
<dbReference type="Pfam" id="PF09917">
    <property type="entry name" value="DUF2147"/>
    <property type="match status" value="1"/>
</dbReference>
<name>A0A1I5YRH0_9BACT</name>
<feature type="chain" id="PRO_5011665144" description="DUF2147 domain-containing protein" evidence="1">
    <location>
        <begin position="20"/>
        <end position="144"/>
    </location>
</feature>
<keyword evidence="1" id="KW-0732">Signal</keyword>
<evidence type="ECO:0000313" key="4">
    <source>
        <dbReference type="Proteomes" id="UP000199306"/>
    </source>
</evidence>
<proteinExistence type="predicted"/>